<dbReference type="InterPro" id="IPR032710">
    <property type="entry name" value="NTF2-like_dom_sf"/>
</dbReference>
<proteinExistence type="predicted"/>
<name>A0A7C8MRV2_9PEZI</name>
<dbReference type="EMBL" id="WUBL01000082">
    <property type="protein sequence ID" value="KAF2966747.1"/>
    <property type="molecule type" value="Genomic_DNA"/>
</dbReference>
<dbReference type="AlphaFoldDB" id="A0A7C8MRV2"/>
<gene>
    <name evidence="3" type="ORF">GQX73_g6839</name>
</gene>
<feature type="domain" description="SnoaL-like" evidence="2">
    <location>
        <begin position="28"/>
        <end position="109"/>
    </location>
</feature>
<evidence type="ECO:0000259" key="2">
    <source>
        <dbReference type="Pfam" id="PF13577"/>
    </source>
</evidence>
<evidence type="ECO:0000313" key="3">
    <source>
        <dbReference type="EMBL" id="KAF2966747.1"/>
    </source>
</evidence>
<dbReference type="OrthoDB" id="2148716at2759"/>
<dbReference type="SUPFAM" id="SSF54427">
    <property type="entry name" value="NTF2-like"/>
    <property type="match status" value="1"/>
</dbReference>
<comment type="caution">
    <text evidence="3">The sequence shown here is derived from an EMBL/GenBank/DDBJ whole genome shotgun (WGS) entry which is preliminary data.</text>
</comment>
<sequence>MASLTVIVFWFMLKDMKLPVAITQLSPEEITDCIDRLVLGMDTNDAKLFDPALAQNVQWVLHIKTLVGLQAIHEQCFDSDITKLDTTQYVTNMRIHVEDEESKAAATTLYEAHH</sequence>
<organism evidence="3 4">
    <name type="scientific">Xylaria multiplex</name>
    <dbReference type="NCBI Taxonomy" id="323545"/>
    <lineage>
        <taxon>Eukaryota</taxon>
        <taxon>Fungi</taxon>
        <taxon>Dikarya</taxon>
        <taxon>Ascomycota</taxon>
        <taxon>Pezizomycotina</taxon>
        <taxon>Sordariomycetes</taxon>
        <taxon>Xylariomycetidae</taxon>
        <taxon>Xylariales</taxon>
        <taxon>Xylariaceae</taxon>
        <taxon>Xylaria</taxon>
    </lineage>
</organism>
<dbReference type="Pfam" id="PF13577">
    <property type="entry name" value="SnoaL_4"/>
    <property type="match status" value="1"/>
</dbReference>
<keyword evidence="1" id="KW-0732">Signal</keyword>
<evidence type="ECO:0000256" key="1">
    <source>
        <dbReference type="SAM" id="SignalP"/>
    </source>
</evidence>
<reference evidence="3 4" key="1">
    <citation type="submission" date="2019-12" db="EMBL/GenBank/DDBJ databases">
        <title>Draft genome sequence of the ascomycete Xylaria multiplex DSM 110363.</title>
        <authorList>
            <person name="Buettner E."/>
            <person name="Kellner H."/>
        </authorList>
    </citation>
    <scope>NUCLEOTIDE SEQUENCE [LARGE SCALE GENOMIC DNA]</scope>
    <source>
        <strain evidence="3 4">DSM 110363</strain>
    </source>
</reference>
<feature type="signal peptide" evidence="1">
    <location>
        <begin position="1"/>
        <end position="23"/>
    </location>
</feature>
<dbReference type="Proteomes" id="UP000481858">
    <property type="component" value="Unassembled WGS sequence"/>
</dbReference>
<evidence type="ECO:0000313" key="4">
    <source>
        <dbReference type="Proteomes" id="UP000481858"/>
    </source>
</evidence>
<dbReference type="Gene3D" id="3.10.450.50">
    <property type="match status" value="1"/>
</dbReference>
<dbReference type="InterPro" id="IPR037401">
    <property type="entry name" value="SnoaL-like"/>
</dbReference>
<accession>A0A7C8MRV2</accession>
<dbReference type="InParanoid" id="A0A7C8MRV2"/>
<keyword evidence="4" id="KW-1185">Reference proteome</keyword>
<feature type="chain" id="PRO_5028936341" description="SnoaL-like domain-containing protein" evidence="1">
    <location>
        <begin position="24"/>
        <end position="114"/>
    </location>
</feature>
<protein>
    <recommendedName>
        <fullName evidence="2">SnoaL-like domain-containing protein</fullName>
    </recommendedName>
</protein>